<keyword evidence="3" id="KW-1185">Reference proteome</keyword>
<proteinExistence type="predicted"/>
<dbReference type="EMBL" id="BONJ01000008">
    <property type="protein sequence ID" value="GIG13948.1"/>
    <property type="molecule type" value="Genomic_DNA"/>
</dbReference>
<keyword evidence="1" id="KW-0472">Membrane</keyword>
<sequence length="84" mass="9093">MKPEKSILGRVAIWFGVAGLVLLMISCGELLSADVGDRGQELALLMVSLFVLTWAVVLAVGEAVVRELKEQELTRRLLKDGKAA</sequence>
<organism evidence="2 3">
    <name type="scientific">Catellatospora methionotrophica</name>
    <dbReference type="NCBI Taxonomy" id="121620"/>
    <lineage>
        <taxon>Bacteria</taxon>
        <taxon>Bacillati</taxon>
        <taxon>Actinomycetota</taxon>
        <taxon>Actinomycetes</taxon>
        <taxon>Micromonosporales</taxon>
        <taxon>Micromonosporaceae</taxon>
        <taxon>Catellatospora</taxon>
    </lineage>
</organism>
<evidence type="ECO:0000313" key="3">
    <source>
        <dbReference type="Proteomes" id="UP000660339"/>
    </source>
</evidence>
<dbReference type="Proteomes" id="UP000660339">
    <property type="component" value="Unassembled WGS sequence"/>
</dbReference>
<feature type="transmembrane region" description="Helical" evidence="1">
    <location>
        <begin position="12"/>
        <end position="31"/>
    </location>
</feature>
<accession>A0A8J3L953</accession>
<dbReference type="AlphaFoldDB" id="A0A8J3L953"/>
<gene>
    <name evidence="2" type="ORF">Cme02nite_22800</name>
</gene>
<protein>
    <submittedName>
        <fullName evidence="2">Uncharacterized protein</fullName>
    </submittedName>
</protein>
<dbReference type="PROSITE" id="PS51257">
    <property type="entry name" value="PROKAR_LIPOPROTEIN"/>
    <property type="match status" value="1"/>
</dbReference>
<evidence type="ECO:0000313" key="2">
    <source>
        <dbReference type="EMBL" id="GIG13948.1"/>
    </source>
</evidence>
<name>A0A8J3L953_9ACTN</name>
<evidence type="ECO:0000256" key="1">
    <source>
        <dbReference type="SAM" id="Phobius"/>
    </source>
</evidence>
<dbReference type="RefSeq" id="WP_166381366.1">
    <property type="nucleotide sequence ID" value="NZ_BAAATT010000022.1"/>
</dbReference>
<keyword evidence="1" id="KW-1133">Transmembrane helix</keyword>
<feature type="transmembrane region" description="Helical" evidence="1">
    <location>
        <begin position="43"/>
        <end position="65"/>
    </location>
</feature>
<reference evidence="2" key="1">
    <citation type="submission" date="2021-01" db="EMBL/GenBank/DDBJ databases">
        <title>Whole genome shotgun sequence of Catellatospora methionotrophica NBRC 14553.</title>
        <authorList>
            <person name="Komaki H."/>
            <person name="Tamura T."/>
        </authorList>
    </citation>
    <scope>NUCLEOTIDE SEQUENCE</scope>
    <source>
        <strain evidence="2">NBRC 14553</strain>
    </source>
</reference>
<comment type="caution">
    <text evidence="2">The sequence shown here is derived from an EMBL/GenBank/DDBJ whole genome shotgun (WGS) entry which is preliminary data.</text>
</comment>
<keyword evidence="1" id="KW-0812">Transmembrane</keyword>